<evidence type="ECO:0000256" key="4">
    <source>
        <dbReference type="ARBA" id="ARBA00012950"/>
    </source>
</evidence>
<dbReference type="PANTHER" id="PTHR20531:SF1">
    <property type="entry name" value="N-ALPHA-ACETYLTRANSFERASE 40"/>
    <property type="match status" value="1"/>
</dbReference>
<dbReference type="EC" id="2.3.1.257" evidence="4"/>
<gene>
    <name evidence="14" type="ORF">GUITHDRAFT_118263</name>
</gene>
<organism evidence="14">
    <name type="scientific">Guillardia theta (strain CCMP2712)</name>
    <name type="common">Cryptophyte</name>
    <dbReference type="NCBI Taxonomy" id="905079"/>
    <lineage>
        <taxon>Eukaryota</taxon>
        <taxon>Cryptophyceae</taxon>
        <taxon>Pyrenomonadales</taxon>
        <taxon>Geminigeraceae</taxon>
        <taxon>Guillardia</taxon>
    </lineage>
</organism>
<dbReference type="OMA" id="ANHINCY"/>
<evidence type="ECO:0000256" key="3">
    <source>
        <dbReference type="ARBA" id="ARBA00008870"/>
    </source>
</evidence>
<feature type="domain" description="N-acetyltransferase" evidence="13">
    <location>
        <begin position="60"/>
        <end position="206"/>
    </location>
</feature>
<evidence type="ECO:0000313" key="15">
    <source>
        <dbReference type="EnsemblProtists" id="EKX35556"/>
    </source>
</evidence>
<dbReference type="OrthoDB" id="424551at2759"/>
<evidence type="ECO:0000256" key="9">
    <source>
        <dbReference type="ARBA" id="ARBA00023315"/>
    </source>
</evidence>
<name>L1IH21_GUITC</name>
<keyword evidence="7" id="KW-0808">Transferase</keyword>
<dbReference type="Proteomes" id="UP000011087">
    <property type="component" value="Unassembled WGS sequence"/>
</dbReference>
<dbReference type="STRING" id="905079.L1IH21"/>
<evidence type="ECO:0000313" key="14">
    <source>
        <dbReference type="EMBL" id="EKX35556.1"/>
    </source>
</evidence>
<comment type="catalytic activity">
    <reaction evidence="10">
        <text>N-terminal L-seryl-[histone H2A] + acetyl-CoA = N-terminal N(alpha)-acetyl-L-seryl-[histone H2A] + CoA + H(+)</text>
        <dbReference type="Rhea" id="RHEA:50600"/>
        <dbReference type="Rhea" id="RHEA-COMP:12742"/>
        <dbReference type="Rhea" id="RHEA-COMP:12744"/>
        <dbReference type="ChEBI" id="CHEBI:15378"/>
        <dbReference type="ChEBI" id="CHEBI:57287"/>
        <dbReference type="ChEBI" id="CHEBI:57288"/>
        <dbReference type="ChEBI" id="CHEBI:64738"/>
        <dbReference type="ChEBI" id="CHEBI:83690"/>
        <dbReference type="EC" id="2.3.1.257"/>
    </reaction>
</comment>
<proteinExistence type="inferred from homology"/>
<evidence type="ECO:0000256" key="2">
    <source>
        <dbReference type="ARBA" id="ARBA00004496"/>
    </source>
</evidence>
<dbReference type="Pfam" id="PF00583">
    <property type="entry name" value="Acetyltransf_1"/>
    <property type="match status" value="1"/>
</dbReference>
<dbReference type="GO" id="GO:0005737">
    <property type="term" value="C:cytoplasm"/>
    <property type="evidence" value="ECO:0007669"/>
    <property type="project" value="UniProtKB-SubCell"/>
</dbReference>
<dbReference type="GO" id="GO:1990189">
    <property type="term" value="F:protein N-terminal-serine acetyltransferase activity"/>
    <property type="evidence" value="ECO:0007669"/>
    <property type="project" value="UniProtKB-EC"/>
</dbReference>
<dbReference type="EMBL" id="JH993088">
    <property type="protein sequence ID" value="EKX35556.1"/>
    <property type="molecule type" value="Genomic_DNA"/>
</dbReference>
<keyword evidence="8" id="KW-0539">Nucleus</keyword>
<dbReference type="GO" id="GO:0005634">
    <property type="term" value="C:nucleus"/>
    <property type="evidence" value="ECO:0007669"/>
    <property type="project" value="UniProtKB-SubCell"/>
</dbReference>
<accession>L1IH21</accession>
<evidence type="ECO:0000259" key="13">
    <source>
        <dbReference type="PROSITE" id="PS51186"/>
    </source>
</evidence>
<comment type="subcellular location">
    <subcellularLocation>
        <location evidence="2">Cytoplasm</location>
    </subcellularLocation>
    <subcellularLocation>
        <location evidence="1">Nucleus</location>
    </subcellularLocation>
</comment>
<dbReference type="PANTHER" id="PTHR20531">
    <property type="entry name" value="N-ALPHA-ACETYLTRANSFERASE 40"/>
    <property type="match status" value="1"/>
</dbReference>
<evidence type="ECO:0000256" key="12">
    <source>
        <dbReference type="SAM" id="MobiDB-lite"/>
    </source>
</evidence>
<evidence type="ECO:0000256" key="8">
    <source>
        <dbReference type="ARBA" id="ARBA00023242"/>
    </source>
</evidence>
<keyword evidence="9" id="KW-0012">Acyltransferase</keyword>
<dbReference type="HOGENOM" id="CLU_051699_3_0_1"/>
<dbReference type="GO" id="GO:0010485">
    <property type="term" value="F:histone H4 acetyltransferase activity"/>
    <property type="evidence" value="ECO:0007669"/>
    <property type="project" value="InterPro"/>
</dbReference>
<evidence type="ECO:0000256" key="10">
    <source>
        <dbReference type="ARBA" id="ARBA00047821"/>
    </source>
</evidence>
<dbReference type="PROSITE" id="PS51186">
    <property type="entry name" value="GNAT"/>
    <property type="match status" value="1"/>
</dbReference>
<reference evidence="16" key="2">
    <citation type="submission" date="2012-11" db="EMBL/GenBank/DDBJ databases">
        <authorList>
            <person name="Kuo A."/>
            <person name="Curtis B.A."/>
            <person name="Tanifuji G."/>
            <person name="Burki F."/>
            <person name="Gruber A."/>
            <person name="Irimia M."/>
            <person name="Maruyama S."/>
            <person name="Arias M.C."/>
            <person name="Ball S.G."/>
            <person name="Gile G.H."/>
            <person name="Hirakawa Y."/>
            <person name="Hopkins J.F."/>
            <person name="Rensing S.A."/>
            <person name="Schmutz J."/>
            <person name="Symeonidi A."/>
            <person name="Elias M."/>
            <person name="Eveleigh R.J."/>
            <person name="Herman E.K."/>
            <person name="Klute M.J."/>
            <person name="Nakayama T."/>
            <person name="Obornik M."/>
            <person name="Reyes-Prieto A."/>
            <person name="Armbrust E.V."/>
            <person name="Aves S.J."/>
            <person name="Beiko R.G."/>
            <person name="Coutinho P."/>
            <person name="Dacks J.B."/>
            <person name="Durnford D.G."/>
            <person name="Fast N.M."/>
            <person name="Green B.R."/>
            <person name="Grisdale C."/>
            <person name="Hempe F."/>
            <person name="Henrissat B."/>
            <person name="Hoppner M.P."/>
            <person name="Ishida K.-I."/>
            <person name="Kim E."/>
            <person name="Koreny L."/>
            <person name="Kroth P.G."/>
            <person name="Liu Y."/>
            <person name="Malik S.-B."/>
            <person name="Maier U.G."/>
            <person name="McRose D."/>
            <person name="Mock T."/>
            <person name="Neilson J.A."/>
            <person name="Onodera N.T."/>
            <person name="Poole A.M."/>
            <person name="Pritham E.J."/>
            <person name="Richards T.A."/>
            <person name="Rocap G."/>
            <person name="Roy S.W."/>
            <person name="Sarai C."/>
            <person name="Schaack S."/>
            <person name="Shirato S."/>
            <person name="Slamovits C.H."/>
            <person name="Spencer D.F."/>
            <person name="Suzuki S."/>
            <person name="Worden A.Z."/>
            <person name="Zauner S."/>
            <person name="Barry K."/>
            <person name="Bell C."/>
            <person name="Bharti A.K."/>
            <person name="Crow J.A."/>
            <person name="Grimwood J."/>
            <person name="Kramer R."/>
            <person name="Lindquist E."/>
            <person name="Lucas S."/>
            <person name="Salamov A."/>
            <person name="McFadden G.I."/>
            <person name="Lane C.E."/>
            <person name="Keeling P.J."/>
            <person name="Gray M.W."/>
            <person name="Grigoriev I.V."/>
            <person name="Archibald J.M."/>
        </authorList>
    </citation>
    <scope>NUCLEOTIDE SEQUENCE</scope>
    <source>
        <strain evidence="16">CCMP2712</strain>
    </source>
</reference>
<dbReference type="EnsemblProtists" id="EKX35556">
    <property type="protein sequence ID" value="EKX35556"/>
    <property type="gene ID" value="GUITHDRAFT_118263"/>
</dbReference>
<dbReference type="InterPro" id="IPR000182">
    <property type="entry name" value="GNAT_dom"/>
</dbReference>
<dbReference type="Gene3D" id="3.40.630.30">
    <property type="match status" value="1"/>
</dbReference>
<dbReference type="AlphaFoldDB" id="L1IH21"/>
<evidence type="ECO:0000256" key="5">
    <source>
        <dbReference type="ARBA" id="ARBA00015043"/>
    </source>
</evidence>
<dbReference type="GO" id="GO:0043998">
    <property type="term" value="F:histone H2A acetyltransferase activity"/>
    <property type="evidence" value="ECO:0007669"/>
    <property type="project" value="InterPro"/>
</dbReference>
<evidence type="ECO:0000313" key="16">
    <source>
        <dbReference type="Proteomes" id="UP000011087"/>
    </source>
</evidence>
<evidence type="ECO:0000256" key="7">
    <source>
        <dbReference type="ARBA" id="ARBA00022679"/>
    </source>
</evidence>
<dbReference type="SUPFAM" id="SSF55729">
    <property type="entry name" value="Acyl-CoA N-acyltransferases (Nat)"/>
    <property type="match status" value="1"/>
</dbReference>
<keyword evidence="16" id="KW-1185">Reference proteome</keyword>
<protein>
    <recommendedName>
        <fullName evidence="5">N-alpha-acetyltransferase 40</fullName>
        <ecNumber evidence="4">2.3.1.257</ecNumber>
    </recommendedName>
</protein>
<comment type="similarity">
    <text evidence="3">Belongs to the acetyltransferase family. NAA40 subfamily.</text>
</comment>
<evidence type="ECO:0000256" key="1">
    <source>
        <dbReference type="ARBA" id="ARBA00004123"/>
    </source>
</evidence>
<sequence>MKRVISGGGRDSKRARLKQSMRSRKLIEDAYRRNLPEGIARTDSKLEQKHVELELQDTLGDMLPWAYMLLERNMKSLYEGSWGWDEEKKREELVSRRARFVIAYHVQDKSRDPIAFVHYRYVQEAREPVVYVYEIQIDALFQGLGIGRALMTTVENICKERGLDAICLTVFTENEGAMRFYKRLGFEQDCDSPKDRTWKIMCKRMNSS</sequence>
<dbReference type="eggNOG" id="KOG2488">
    <property type="taxonomic scope" value="Eukaryota"/>
</dbReference>
<dbReference type="InterPro" id="IPR039949">
    <property type="entry name" value="NAA40"/>
</dbReference>
<dbReference type="KEGG" id="gtt:GUITHDRAFT_118263"/>
<dbReference type="InterPro" id="IPR016181">
    <property type="entry name" value="Acyl_CoA_acyltransferase"/>
</dbReference>
<dbReference type="PaxDb" id="55529-EKX35556"/>
<keyword evidence="6" id="KW-0963">Cytoplasm</keyword>
<comment type="catalytic activity">
    <reaction evidence="11">
        <text>N-terminal L-seryl-[histone H4] + acetyl-CoA = N-terminal N(alpha)-acetyl-L-seryl-[histone H4] + CoA + H(+)</text>
        <dbReference type="Rhea" id="RHEA:50596"/>
        <dbReference type="Rhea" id="RHEA-COMP:12740"/>
        <dbReference type="Rhea" id="RHEA-COMP:12743"/>
        <dbReference type="ChEBI" id="CHEBI:15378"/>
        <dbReference type="ChEBI" id="CHEBI:57287"/>
        <dbReference type="ChEBI" id="CHEBI:57288"/>
        <dbReference type="ChEBI" id="CHEBI:64738"/>
        <dbReference type="ChEBI" id="CHEBI:83690"/>
        <dbReference type="EC" id="2.3.1.257"/>
    </reaction>
</comment>
<reference evidence="14 16" key="1">
    <citation type="journal article" date="2012" name="Nature">
        <title>Algal genomes reveal evolutionary mosaicism and the fate of nucleomorphs.</title>
        <authorList>
            <consortium name="DOE Joint Genome Institute"/>
            <person name="Curtis B.A."/>
            <person name="Tanifuji G."/>
            <person name="Burki F."/>
            <person name="Gruber A."/>
            <person name="Irimia M."/>
            <person name="Maruyama S."/>
            <person name="Arias M.C."/>
            <person name="Ball S.G."/>
            <person name="Gile G.H."/>
            <person name="Hirakawa Y."/>
            <person name="Hopkins J.F."/>
            <person name="Kuo A."/>
            <person name="Rensing S.A."/>
            <person name="Schmutz J."/>
            <person name="Symeonidi A."/>
            <person name="Elias M."/>
            <person name="Eveleigh R.J."/>
            <person name="Herman E.K."/>
            <person name="Klute M.J."/>
            <person name="Nakayama T."/>
            <person name="Obornik M."/>
            <person name="Reyes-Prieto A."/>
            <person name="Armbrust E.V."/>
            <person name="Aves S.J."/>
            <person name="Beiko R.G."/>
            <person name="Coutinho P."/>
            <person name="Dacks J.B."/>
            <person name="Durnford D.G."/>
            <person name="Fast N.M."/>
            <person name="Green B.R."/>
            <person name="Grisdale C.J."/>
            <person name="Hempel F."/>
            <person name="Henrissat B."/>
            <person name="Hoppner M.P."/>
            <person name="Ishida K."/>
            <person name="Kim E."/>
            <person name="Koreny L."/>
            <person name="Kroth P.G."/>
            <person name="Liu Y."/>
            <person name="Malik S.B."/>
            <person name="Maier U.G."/>
            <person name="McRose D."/>
            <person name="Mock T."/>
            <person name="Neilson J.A."/>
            <person name="Onodera N.T."/>
            <person name="Poole A.M."/>
            <person name="Pritham E.J."/>
            <person name="Richards T.A."/>
            <person name="Rocap G."/>
            <person name="Roy S.W."/>
            <person name="Sarai C."/>
            <person name="Schaack S."/>
            <person name="Shirato S."/>
            <person name="Slamovits C.H."/>
            <person name="Spencer D.F."/>
            <person name="Suzuki S."/>
            <person name="Worden A.Z."/>
            <person name="Zauner S."/>
            <person name="Barry K."/>
            <person name="Bell C."/>
            <person name="Bharti A.K."/>
            <person name="Crow J.A."/>
            <person name="Grimwood J."/>
            <person name="Kramer R."/>
            <person name="Lindquist E."/>
            <person name="Lucas S."/>
            <person name="Salamov A."/>
            <person name="McFadden G.I."/>
            <person name="Lane C.E."/>
            <person name="Keeling P.J."/>
            <person name="Gray M.W."/>
            <person name="Grigoriev I.V."/>
            <person name="Archibald J.M."/>
        </authorList>
    </citation>
    <scope>NUCLEOTIDE SEQUENCE</scope>
    <source>
        <strain evidence="14 16">CCMP2712</strain>
    </source>
</reference>
<dbReference type="GeneID" id="17292281"/>
<feature type="region of interest" description="Disordered" evidence="12">
    <location>
        <begin position="1"/>
        <end position="20"/>
    </location>
</feature>
<evidence type="ECO:0000256" key="11">
    <source>
        <dbReference type="ARBA" id="ARBA00049524"/>
    </source>
</evidence>
<evidence type="ECO:0000256" key="6">
    <source>
        <dbReference type="ARBA" id="ARBA00022490"/>
    </source>
</evidence>
<dbReference type="RefSeq" id="XP_005822536.1">
    <property type="nucleotide sequence ID" value="XM_005822479.1"/>
</dbReference>
<dbReference type="CDD" id="cd04301">
    <property type="entry name" value="NAT_SF"/>
    <property type="match status" value="1"/>
</dbReference>
<reference evidence="15" key="3">
    <citation type="submission" date="2015-06" db="UniProtKB">
        <authorList>
            <consortium name="EnsemblProtists"/>
        </authorList>
    </citation>
    <scope>IDENTIFICATION</scope>
</reference>